<organism evidence="2 3">
    <name type="scientific">Lasallia pustulata</name>
    <dbReference type="NCBI Taxonomy" id="136370"/>
    <lineage>
        <taxon>Eukaryota</taxon>
        <taxon>Fungi</taxon>
        <taxon>Dikarya</taxon>
        <taxon>Ascomycota</taxon>
        <taxon>Pezizomycotina</taxon>
        <taxon>Lecanoromycetes</taxon>
        <taxon>OSLEUM clade</taxon>
        <taxon>Umbilicariomycetidae</taxon>
        <taxon>Umbilicariales</taxon>
        <taxon>Umbilicariaceae</taxon>
        <taxon>Lasallia</taxon>
    </lineage>
</organism>
<feature type="region of interest" description="Disordered" evidence="1">
    <location>
        <begin position="1"/>
        <end position="20"/>
    </location>
</feature>
<dbReference type="AlphaFoldDB" id="A0A1W5CTW8"/>
<sequence length="279" mass="30753">MSTRPAKRARSSTSTAAIDSPRISTPSIDLAPLIASFPTATLQGILLEAAKSNPSVAALVKTKYDHLAAAQRAKVVDFDYLSKDAWETLNVKYRSLPGSKQYDMSFDASESVVECIQEIAKECPKEASLGTKKNALETLRKIGKSICLSNDTLGHEVRKSFQYDTCLEDAMYRILETLSYGERDRHLMSAPRGEKTWYEKMCELVGLGAGHCIFAEMDNVVGLMELGKGSTDEDDEDEHGNDGEDEQSEEDEHGSDAGEDEESEDVSDVLVRGKRESLR</sequence>
<feature type="compositionally biased region" description="Basic residues" evidence="1">
    <location>
        <begin position="1"/>
        <end position="10"/>
    </location>
</feature>
<keyword evidence="3" id="KW-1185">Reference proteome</keyword>
<accession>A0A1W5CTW8</accession>
<name>A0A1W5CTW8_9LECA</name>
<evidence type="ECO:0000313" key="3">
    <source>
        <dbReference type="Proteomes" id="UP000192927"/>
    </source>
</evidence>
<evidence type="ECO:0000313" key="2">
    <source>
        <dbReference type="EMBL" id="SLM34261.1"/>
    </source>
</evidence>
<dbReference type="Proteomes" id="UP000192927">
    <property type="component" value="Unassembled WGS sequence"/>
</dbReference>
<feature type="compositionally biased region" description="Acidic residues" evidence="1">
    <location>
        <begin position="232"/>
        <end position="267"/>
    </location>
</feature>
<reference evidence="3" key="1">
    <citation type="submission" date="2017-03" db="EMBL/GenBank/DDBJ databases">
        <authorList>
            <person name="Sharma R."/>
            <person name="Thines M."/>
        </authorList>
    </citation>
    <scope>NUCLEOTIDE SEQUENCE [LARGE SCALE GENOMIC DNA]</scope>
</reference>
<feature type="region of interest" description="Disordered" evidence="1">
    <location>
        <begin position="226"/>
        <end position="279"/>
    </location>
</feature>
<evidence type="ECO:0000256" key="1">
    <source>
        <dbReference type="SAM" id="MobiDB-lite"/>
    </source>
</evidence>
<dbReference type="EMBL" id="FWEW01000268">
    <property type="protein sequence ID" value="SLM34261.1"/>
    <property type="molecule type" value="Genomic_DNA"/>
</dbReference>
<protein>
    <submittedName>
        <fullName evidence="2">Uncharacterized protein</fullName>
    </submittedName>
</protein>
<proteinExistence type="predicted"/>